<evidence type="ECO:0000256" key="2">
    <source>
        <dbReference type="ARBA" id="ARBA00022692"/>
    </source>
</evidence>
<evidence type="ECO:0000313" key="8">
    <source>
        <dbReference type="Proteomes" id="UP000038009"/>
    </source>
</evidence>
<dbReference type="Pfam" id="PF03547">
    <property type="entry name" value="Mem_trans"/>
    <property type="match status" value="1"/>
</dbReference>
<dbReference type="GO" id="GO:0055085">
    <property type="term" value="P:transmembrane transport"/>
    <property type="evidence" value="ECO:0007669"/>
    <property type="project" value="InterPro"/>
</dbReference>
<keyword evidence="2 6" id="KW-0812">Transmembrane</keyword>
<feature type="transmembrane region" description="Helical" evidence="6">
    <location>
        <begin position="41"/>
        <end position="65"/>
    </location>
</feature>
<dbReference type="InterPro" id="IPR039305">
    <property type="entry name" value="PILS2/6"/>
</dbReference>
<feature type="compositionally biased region" description="Basic and acidic residues" evidence="5">
    <location>
        <begin position="230"/>
        <end position="246"/>
    </location>
</feature>
<dbReference type="GO" id="GO:0016020">
    <property type="term" value="C:membrane"/>
    <property type="evidence" value="ECO:0007669"/>
    <property type="project" value="UniProtKB-SubCell"/>
</dbReference>
<dbReference type="Proteomes" id="UP000038009">
    <property type="component" value="Unassembled WGS sequence"/>
</dbReference>
<dbReference type="VEuPathDB" id="TriTrypDB:Lsey_0313_0060"/>
<dbReference type="OrthoDB" id="191139at2759"/>
<evidence type="ECO:0000256" key="6">
    <source>
        <dbReference type="SAM" id="Phobius"/>
    </source>
</evidence>
<accession>A0A0N0P3A2</accession>
<dbReference type="OMA" id="FANLCVN"/>
<comment type="caution">
    <text evidence="7">The sequence shown here is derived from an EMBL/GenBank/DDBJ whole genome shotgun (WGS) entry which is preliminary data.</text>
</comment>
<feature type="transmembrane region" description="Helical" evidence="6">
    <location>
        <begin position="142"/>
        <end position="164"/>
    </location>
</feature>
<feature type="transmembrane region" description="Helical" evidence="6">
    <location>
        <begin position="489"/>
        <end position="511"/>
    </location>
</feature>
<feature type="transmembrane region" description="Helical" evidence="6">
    <location>
        <begin position="456"/>
        <end position="477"/>
    </location>
</feature>
<organism evidence="7 8">
    <name type="scientific">Leptomonas seymouri</name>
    <dbReference type="NCBI Taxonomy" id="5684"/>
    <lineage>
        <taxon>Eukaryota</taxon>
        <taxon>Discoba</taxon>
        <taxon>Euglenozoa</taxon>
        <taxon>Kinetoplastea</taxon>
        <taxon>Metakinetoplastina</taxon>
        <taxon>Trypanosomatida</taxon>
        <taxon>Trypanosomatidae</taxon>
        <taxon>Leishmaniinae</taxon>
        <taxon>Leptomonas</taxon>
    </lineage>
</organism>
<evidence type="ECO:0000256" key="5">
    <source>
        <dbReference type="SAM" id="MobiDB-lite"/>
    </source>
</evidence>
<sequence length="517" mass="57314">MNLYVGLMLITATTVGKIMLCAIAGMLVSRYFENPEPSKKGLSYIAMKVFLPCLLFTNLCLNVTWEQLGKFYWAPVFSCLPMALGFLCSFIVRMFLTRDYRYVLLLGSTFQNGLTFPVSILLNLKGIEWFTGQAVVDAQSYIFLYNILCSIGLWAVGDTMIGWAKEKEVEEEEAKREELAMERRRQHYLAMGDSGEALAFHNRSFLYPFEPSRPEPEQETLRSPVSPRTAAERRDATTREQLDWYRPATEQDRPIVPLVGSPVIMLDGEMSVEDVREVKPSGGKKVRRMVRTVTKSLKSPPVLSSLIAIAISLTPPLRWLAQSFMGDAIIGGMRLIGEGAIPLQLLVLGLTIVASRPQDEDQTKLPPEASSSAPEVSDALVSATTSAAVAAAEAANAHVGDNNVNACVRWITAKVPPQVIFTWSTVVLRLIVIPTICFGVLHALVKAGLMPNERPFILSMLVASCSPTAINSSLICAMHGYHARDYARMIFCMYVTAIFTSTIWLFLYILYLAKEAS</sequence>
<gene>
    <name evidence="7" type="ORF">ABL78_7067</name>
</gene>
<dbReference type="InterPro" id="IPR004776">
    <property type="entry name" value="Mem_transp_PIN-like"/>
</dbReference>
<comment type="subcellular location">
    <subcellularLocation>
        <location evidence="1">Membrane</location>
        <topology evidence="1">Multi-pass membrane protein</topology>
    </subcellularLocation>
</comment>
<dbReference type="EMBL" id="LJSK01000313">
    <property type="protein sequence ID" value="KPI83889.1"/>
    <property type="molecule type" value="Genomic_DNA"/>
</dbReference>
<keyword evidence="8" id="KW-1185">Reference proteome</keyword>
<protein>
    <submittedName>
        <fullName evidence="7">Putative transporter</fullName>
    </submittedName>
</protein>
<feature type="transmembrane region" description="Helical" evidence="6">
    <location>
        <begin position="103"/>
        <end position="122"/>
    </location>
</feature>
<feature type="transmembrane region" description="Helical" evidence="6">
    <location>
        <begin position="419"/>
        <end position="444"/>
    </location>
</feature>
<keyword evidence="3 6" id="KW-1133">Transmembrane helix</keyword>
<proteinExistence type="predicted"/>
<evidence type="ECO:0000313" key="7">
    <source>
        <dbReference type="EMBL" id="KPI83889.1"/>
    </source>
</evidence>
<evidence type="ECO:0000256" key="1">
    <source>
        <dbReference type="ARBA" id="ARBA00004141"/>
    </source>
</evidence>
<feature type="region of interest" description="Disordered" evidence="5">
    <location>
        <begin position="211"/>
        <end position="246"/>
    </location>
</feature>
<dbReference type="AlphaFoldDB" id="A0A0N0P3A2"/>
<feature type="transmembrane region" description="Helical" evidence="6">
    <location>
        <begin position="71"/>
        <end position="96"/>
    </location>
</feature>
<keyword evidence="4 6" id="KW-0472">Membrane</keyword>
<evidence type="ECO:0000256" key="3">
    <source>
        <dbReference type="ARBA" id="ARBA00022989"/>
    </source>
</evidence>
<reference evidence="7 8" key="1">
    <citation type="journal article" date="2015" name="PLoS Pathog.">
        <title>Leptomonas seymouri: Adaptations to the Dixenous Life Cycle Analyzed by Genome Sequencing, Transcriptome Profiling and Co-infection with Leishmania donovani.</title>
        <authorList>
            <person name="Kraeva N."/>
            <person name="Butenko A."/>
            <person name="Hlavacova J."/>
            <person name="Kostygov A."/>
            <person name="Myskova J."/>
            <person name="Grybchuk D."/>
            <person name="Lestinova T."/>
            <person name="Votypka J."/>
            <person name="Volf P."/>
            <person name="Opperdoes F."/>
            <person name="Flegontov P."/>
            <person name="Lukes J."/>
            <person name="Yurchenko V."/>
        </authorList>
    </citation>
    <scope>NUCLEOTIDE SEQUENCE [LARGE SCALE GENOMIC DNA]</scope>
    <source>
        <strain evidence="7 8">ATCC 30220</strain>
    </source>
</reference>
<dbReference type="PANTHER" id="PTHR31419:SF1">
    <property type="entry name" value="PROTEIN PIN-LIKES 6"/>
    <property type="match status" value="1"/>
</dbReference>
<name>A0A0N0P3A2_LEPSE</name>
<dbReference type="PANTHER" id="PTHR31419">
    <property type="entry name" value="PROTEIN PIN-LIKES 2"/>
    <property type="match status" value="1"/>
</dbReference>
<evidence type="ECO:0000256" key="4">
    <source>
        <dbReference type="ARBA" id="ARBA00023136"/>
    </source>
</evidence>
<feature type="transmembrane region" description="Helical" evidence="6">
    <location>
        <begin position="6"/>
        <end position="29"/>
    </location>
</feature>